<name>A0ABS4J036_9BACL</name>
<dbReference type="Pfam" id="PF06580">
    <property type="entry name" value="His_kinase"/>
    <property type="match status" value="1"/>
</dbReference>
<evidence type="ECO:0000313" key="15">
    <source>
        <dbReference type="Proteomes" id="UP001519287"/>
    </source>
</evidence>
<keyword evidence="10" id="KW-0902">Two-component regulatory system</keyword>
<dbReference type="PROSITE" id="PS50885">
    <property type="entry name" value="HAMP"/>
    <property type="match status" value="1"/>
</dbReference>
<sequence>MKRGFQWQFSIKSRLAWSIILFLCLPFFVLGVIWYTISSNSITNNAKDYNTLLLQQTFSYLDSYFFDLERTTIPLVMNSPVSNQIVNEFMNMDPENYYDNFTIKTKLRRDFLDNIIFGRMDIENITLISSKGNVLSSSKGNVLNSIKGNVTSGAVTRESELQRYEHYYSKITKGGNEELYQIMGISIIRQSPLLSIYRCYCTNTAQSSKGAIIIDLNLSSIAKIMENMQFGKAGLSWLVDDEGTFIYHSDRTKIGKKADAAYLEKINRAKDAYFIDHTAADPSLVVFQKSAINGWLMASDVPLHELTANLNRVKNLTILIMGVIVILSFLILGGFTYYLTNSLLLLQRLMKRAENGDLIVRAPEHRKDEIGNLNRSFNSMVKEIHRLIEVEHRAQIREKEVKIKQKESMLFTLQSQINPHFLYNSLEVINSYAIVEGVMPISNMAAAIADIFRYSISSHNMASLKEEIQYIRTYFDIQKERYDSICIEFTFDLLIDLEKISCPRLTIQPIIENAFIHGYEKNQLQPEYFALVGEAMLDYYALRVIDKGKGMPAELIESYNLAFTRDYSEERFEDEWSSPFQRIGLWNVHKRIRVTLGEPYGLYILKSDESGTVMEIRLPYDQSELLILEG</sequence>
<reference evidence="14 15" key="1">
    <citation type="submission" date="2021-03" db="EMBL/GenBank/DDBJ databases">
        <title>Genomic Encyclopedia of Type Strains, Phase IV (KMG-IV): sequencing the most valuable type-strain genomes for metagenomic binning, comparative biology and taxonomic classification.</title>
        <authorList>
            <person name="Goeker M."/>
        </authorList>
    </citation>
    <scope>NUCLEOTIDE SEQUENCE [LARGE SCALE GENOMIC DNA]</scope>
    <source>
        <strain evidence="14 15">DSM 26048</strain>
    </source>
</reference>
<dbReference type="Pfam" id="PF00672">
    <property type="entry name" value="HAMP"/>
    <property type="match status" value="1"/>
</dbReference>
<dbReference type="SUPFAM" id="SSF55874">
    <property type="entry name" value="ATPase domain of HSP90 chaperone/DNA topoisomerase II/histidine kinase"/>
    <property type="match status" value="1"/>
</dbReference>
<organism evidence="14 15">
    <name type="scientific">Paenibacillus eucommiae</name>
    <dbReference type="NCBI Taxonomy" id="1355755"/>
    <lineage>
        <taxon>Bacteria</taxon>
        <taxon>Bacillati</taxon>
        <taxon>Bacillota</taxon>
        <taxon>Bacilli</taxon>
        <taxon>Bacillales</taxon>
        <taxon>Paenibacillaceae</taxon>
        <taxon>Paenibacillus</taxon>
    </lineage>
</organism>
<evidence type="ECO:0000256" key="9">
    <source>
        <dbReference type="ARBA" id="ARBA00022989"/>
    </source>
</evidence>
<evidence type="ECO:0000256" key="2">
    <source>
        <dbReference type="ARBA" id="ARBA00022475"/>
    </source>
</evidence>
<keyword evidence="15" id="KW-1185">Reference proteome</keyword>
<dbReference type="InterPro" id="IPR036890">
    <property type="entry name" value="HATPase_C_sf"/>
</dbReference>
<dbReference type="Proteomes" id="UP001519287">
    <property type="component" value="Unassembled WGS sequence"/>
</dbReference>
<evidence type="ECO:0000256" key="5">
    <source>
        <dbReference type="ARBA" id="ARBA00022692"/>
    </source>
</evidence>
<evidence type="ECO:0000256" key="11">
    <source>
        <dbReference type="ARBA" id="ARBA00023136"/>
    </source>
</evidence>
<evidence type="ECO:0000256" key="12">
    <source>
        <dbReference type="SAM" id="Phobius"/>
    </source>
</evidence>
<dbReference type="SMART" id="SM00304">
    <property type="entry name" value="HAMP"/>
    <property type="match status" value="1"/>
</dbReference>
<evidence type="ECO:0000313" key="14">
    <source>
        <dbReference type="EMBL" id="MBP1993197.1"/>
    </source>
</evidence>
<gene>
    <name evidence="14" type="ORF">J2Z66_004814</name>
</gene>
<keyword evidence="7 14" id="KW-0418">Kinase</keyword>
<dbReference type="EC" id="2.7.13.3" evidence="14"/>
<evidence type="ECO:0000256" key="10">
    <source>
        <dbReference type="ARBA" id="ARBA00023012"/>
    </source>
</evidence>
<dbReference type="PANTHER" id="PTHR34220:SF11">
    <property type="entry name" value="SENSOR PROTEIN KINASE HPTS"/>
    <property type="match status" value="1"/>
</dbReference>
<keyword evidence="6" id="KW-0547">Nucleotide-binding</keyword>
<feature type="domain" description="HAMP" evidence="13">
    <location>
        <begin position="337"/>
        <end position="389"/>
    </location>
</feature>
<dbReference type="RefSeq" id="WP_209974830.1">
    <property type="nucleotide sequence ID" value="NZ_JAGGLB010000017.1"/>
</dbReference>
<evidence type="ECO:0000256" key="4">
    <source>
        <dbReference type="ARBA" id="ARBA00022679"/>
    </source>
</evidence>
<keyword evidence="8" id="KW-0067">ATP-binding</keyword>
<dbReference type="PANTHER" id="PTHR34220">
    <property type="entry name" value="SENSOR HISTIDINE KINASE YPDA"/>
    <property type="match status" value="1"/>
</dbReference>
<dbReference type="CDD" id="cd12912">
    <property type="entry name" value="PDC2_MCP_like"/>
    <property type="match status" value="1"/>
</dbReference>
<dbReference type="InterPro" id="IPR010559">
    <property type="entry name" value="Sig_transdc_His_kin_internal"/>
</dbReference>
<evidence type="ECO:0000256" key="3">
    <source>
        <dbReference type="ARBA" id="ARBA00022553"/>
    </source>
</evidence>
<dbReference type="GO" id="GO:0004673">
    <property type="term" value="F:protein histidine kinase activity"/>
    <property type="evidence" value="ECO:0007669"/>
    <property type="project" value="UniProtKB-EC"/>
</dbReference>
<dbReference type="EMBL" id="JAGGLB010000017">
    <property type="protein sequence ID" value="MBP1993197.1"/>
    <property type="molecule type" value="Genomic_DNA"/>
</dbReference>
<keyword evidence="11 12" id="KW-0472">Membrane</keyword>
<dbReference type="SUPFAM" id="SSF158472">
    <property type="entry name" value="HAMP domain-like"/>
    <property type="match status" value="1"/>
</dbReference>
<dbReference type="CDD" id="cd06225">
    <property type="entry name" value="HAMP"/>
    <property type="match status" value="1"/>
</dbReference>
<keyword evidence="2" id="KW-1003">Cell membrane</keyword>
<evidence type="ECO:0000256" key="6">
    <source>
        <dbReference type="ARBA" id="ARBA00022741"/>
    </source>
</evidence>
<comment type="subcellular location">
    <subcellularLocation>
        <location evidence="1">Cell membrane</location>
        <topology evidence="1">Multi-pass membrane protein</topology>
    </subcellularLocation>
</comment>
<dbReference type="Gene3D" id="3.30.450.20">
    <property type="entry name" value="PAS domain"/>
    <property type="match status" value="2"/>
</dbReference>
<accession>A0ABS4J036</accession>
<evidence type="ECO:0000256" key="7">
    <source>
        <dbReference type="ARBA" id="ARBA00022777"/>
    </source>
</evidence>
<evidence type="ECO:0000256" key="8">
    <source>
        <dbReference type="ARBA" id="ARBA00022840"/>
    </source>
</evidence>
<evidence type="ECO:0000259" key="13">
    <source>
        <dbReference type="PROSITE" id="PS50885"/>
    </source>
</evidence>
<proteinExistence type="predicted"/>
<keyword evidence="9 12" id="KW-1133">Transmembrane helix</keyword>
<protein>
    <submittedName>
        <fullName evidence="14">Two-component system sensor histidine kinase YesM</fullName>
        <ecNumber evidence="14">2.7.13.3</ecNumber>
    </submittedName>
</protein>
<keyword evidence="3" id="KW-0597">Phosphoprotein</keyword>
<keyword evidence="4 14" id="KW-0808">Transferase</keyword>
<comment type="caution">
    <text evidence="14">The sequence shown here is derived from an EMBL/GenBank/DDBJ whole genome shotgun (WGS) entry which is preliminary data.</text>
</comment>
<keyword evidence="5 12" id="KW-0812">Transmembrane</keyword>
<dbReference type="Gene3D" id="6.10.340.10">
    <property type="match status" value="1"/>
</dbReference>
<evidence type="ECO:0000256" key="1">
    <source>
        <dbReference type="ARBA" id="ARBA00004651"/>
    </source>
</evidence>
<feature type="transmembrane region" description="Helical" evidence="12">
    <location>
        <begin position="316"/>
        <end position="340"/>
    </location>
</feature>
<dbReference type="InterPro" id="IPR003660">
    <property type="entry name" value="HAMP_dom"/>
</dbReference>
<dbReference type="InterPro" id="IPR050640">
    <property type="entry name" value="Bact_2-comp_sensor_kinase"/>
</dbReference>
<dbReference type="Gene3D" id="3.30.565.10">
    <property type="entry name" value="Histidine kinase-like ATPase, C-terminal domain"/>
    <property type="match status" value="1"/>
</dbReference>
<feature type="transmembrane region" description="Helical" evidence="12">
    <location>
        <begin position="15"/>
        <end position="37"/>
    </location>
</feature>